<dbReference type="EMBL" id="LAZR01005025">
    <property type="protein sequence ID" value="KKN03510.1"/>
    <property type="molecule type" value="Genomic_DNA"/>
</dbReference>
<feature type="transmembrane region" description="Helical" evidence="1">
    <location>
        <begin position="553"/>
        <end position="575"/>
    </location>
</feature>
<evidence type="ECO:0000313" key="2">
    <source>
        <dbReference type="EMBL" id="KKN03510.1"/>
    </source>
</evidence>
<accession>A0A0F9M7V0</accession>
<organism evidence="2">
    <name type="scientific">marine sediment metagenome</name>
    <dbReference type="NCBI Taxonomy" id="412755"/>
    <lineage>
        <taxon>unclassified sequences</taxon>
        <taxon>metagenomes</taxon>
        <taxon>ecological metagenomes</taxon>
    </lineage>
</organism>
<comment type="caution">
    <text evidence="2">The sequence shown here is derived from an EMBL/GenBank/DDBJ whole genome shotgun (WGS) entry which is preliminary data.</text>
</comment>
<reference evidence="2" key="1">
    <citation type="journal article" date="2015" name="Nature">
        <title>Complex archaea that bridge the gap between prokaryotes and eukaryotes.</title>
        <authorList>
            <person name="Spang A."/>
            <person name="Saw J.H."/>
            <person name="Jorgensen S.L."/>
            <person name="Zaremba-Niedzwiedzka K."/>
            <person name="Martijn J."/>
            <person name="Lind A.E."/>
            <person name="van Eijk R."/>
            <person name="Schleper C."/>
            <person name="Guy L."/>
            <person name="Ettema T.J."/>
        </authorList>
    </citation>
    <scope>NUCLEOTIDE SEQUENCE</scope>
</reference>
<keyword evidence="1" id="KW-0812">Transmembrane</keyword>
<proteinExistence type="predicted"/>
<feature type="transmembrane region" description="Helical" evidence="1">
    <location>
        <begin position="615"/>
        <end position="634"/>
    </location>
</feature>
<dbReference type="AlphaFoldDB" id="A0A0F9M7V0"/>
<name>A0A0F9M7V0_9ZZZZ</name>
<keyword evidence="1" id="KW-0472">Membrane</keyword>
<evidence type="ECO:0000256" key="1">
    <source>
        <dbReference type="SAM" id="Phobius"/>
    </source>
</evidence>
<feature type="transmembrane region" description="Helical" evidence="1">
    <location>
        <begin position="582"/>
        <end position="609"/>
    </location>
</feature>
<sequence length="637" mass="67375">MRKLLPVFSFAVALLLLVVVSLPVFGAYINTLVVRIFNNGTEFFGELPLLVSVNNTQLYTFSYINASGLNTNLEEGFFARPYEVADSRLGIYAPSFALGQVRTYNYRLEYTPEQSGFPLIVGVGGNLTVSDNSTLELSNNFTVSVNGYIQTDAGGDKNLVEKPEAFIITISAAQSITASIGGDDTFTPDPNPEVTSVDGDVTRGGPGEAWNTIQGAATGVAAASNAGDIESGWGTAGGANTWGMLVRGFLLFDTSVIPDTATVISATVRVFGTTKQDERPWGDLTWNVYSSGPATNTTLVIADYNKVGTTPFATPITYAAYDDGGWNTFTLNAAGLAAIDVASITRFGTREATYDAPDIVPTWSASDVARIIFQSADGANAPELVVVFQEASVTAAGQVSGEHDVDVFANFTTLSISVDGVQYDQTSMVGLSVPDNANDWVFMENESVIYADSIQVYNDNTPSGAMGLQLWYEPNTMVLSSTVPDRAFGGLVNPGTINWGTNPAGFEVTIGAIIPFTSHVSSSAESAIPDIFKIPDNLLYYEDPDADVTGLPLYGVFSNAAISLGWSPQVGYGFIAMIIPSVVMAFAVAVATGSLMLGGLFGALMLGMAAGTGVIAPWLPVAIMVVMIFGIYVMKRT</sequence>
<gene>
    <name evidence="2" type="ORF">LCGC14_1107020</name>
</gene>
<keyword evidence="1" id="KW-1133">Transmembrane helix</keyword>
<protein>
    <submittedName>
        <fullName evidence="2">Uncharacterized protein</fullName>
    </submittedName>
</protein>